<dbReference type="AlphaFoldDB" id="A0A6C0JJT9"/>
<proteinExistence type="predicted"/>
<accession>A0A6C0JJT9</accession>
<dbReference type="EMBL" id="MN740421">
    <property type="protein sequence ID" value="QHU05849.1"/>
    <property type="molecule type" value="Genomic_DNA"/>
</dbReference>
<sequence length="114" mass="13969">MKKQFLFNPNNPNKSFDVYIDKNPKDTIPIKYTTLDDVKHTIRKLEKLYKNKKYTHKRIWQVGMIMNVRLKVLKTKKPKQYSLSNKYFHFLGKRTKLNEKERYRFSFKIPIIKN</sequence>
<reference evidence="1" key="1">
    <citation type="journal article" date="2020" name="Nature">
        <title>Giant virus diversity and host interactions through global metagenomics.</title>
        <authorList>
            <person name="Schulz F."/>
            <person name="Roux S."/>
            <person name="Paez-Espino D."/>
            <person name="Jungbluth S."/>
            <person name="Walsh D.A."/>
            <person name="Denef V.J."/>
            <person name="McMahon K.D."/>
            <person name="Konstantinidis K.T."/>
            <person name="Eloe-Fadrosh E.A."/>
            <person name="Kyrpides N.C."/>
            <person name="Woyke T."/>
        </authorList>
    </citation>
    <scope>NUCLEOTIDE SEQUENCE</scope>
    <source>
        <strain evidence="1">GVMAG-M-3300027736-24</strain>
    </source>
</reference>
<name>A0A6C0JJT9_9ZZZZ</name>
<evidence type="ECO:0000313" key="1">
    <source>
        <dbReference type="EMBL" id="QHU05849.1"/>
    </source>
</evidence>
<organism evidence="1">
    <name type="scientific">viral metagenome</name>
    <dbReference type="NCBI Taxonomy" id="1070528"/>
    <lineage>
        <taxon>unclassified sequences</taxon>
        <taxon>metagenomes</taxon>
        <taxon>organismal metagenomes</taxon>
    </lineage>
</organism>
<protein>
    <submittedName>
        <fullName evidence="1">Uncharacterized protein</fullName>
    </submittedName>
</protein>